<evidence type="ECO:0000256" key="7">
    <source>
        <dbReference type="ARBA" id="ARBA00022801"/>
    </source>
</evidence>
<comment type="cofactor">
    <cofactor evidence="13">
        <name>Mg(2+)</name>
        <dbReference type="ChEBI" id="CHEBI:18420"/>
    </cofactor>
    <text evidence="13">Binds 2 Mg(2+) ion per subunit.</text>
</comment>
<dbReference type="EC" id="3.1.21.10" evidence="13 14"/>
<dbReference type="InterPro" id="IPR002176">
    <property type="entry name" value="X-over_junc_endoDNase_RuvC"/>
</dbReference>
<dbReference type="Pfam" id="PF02075">
    <property type="entry name" value="RuvC"/>
    <property type="match status" value="1"/>
</dbReference>
<comment type="subunit">
    <text evidence="13">Homodimer which binds Holliday junction (HJ) DNA. The HJ becomes 2-fold symmetrical on binding to RuvC with unstacked arms; it has a different conformation from HJ DNA in complex with RuvA. In the full resolvosome a probable DNA-RuvA(4)-RuvB(12)-RuvC(2) complex forms which resolves the HJ.</text>
</comment>
<dbReference type="GO" id="GO:0048476">
    <property type="term" value="C:Holliday junction resolvase complex"/>
    <property type="evidence" value="ECO:0007669"/>
    <property type="project" value="UniProtKB-UniRule"/>
</dbReference>
<dbReference type="GO" id="GO:0003677">
    <property type="term" value="F:DNA binding"/>
    <property type="evidence" value="ECO:0007669"/>
    <property type="project" value="UniProtKB-KW"/>
</dbReference>
<comment type="similarity">
    <text evidence="1 13">Belongs to the RuvC family.</text>
</comment>
<dbReference type="PROSITE" id="PS01321">
    <property type="entry name" value="RUVC"/>
    <property type="match status" value="1"/>
</dbReference>
<dbReference type="InterPro" id="IPR020563">
    <property type="entry name" value="X-over_junc_endoDNase_Mg_BS"/>
</dbReference>
<evidence type="ECO:0000256" key="4">
    <source>
        <dbReference type="ARBA" id="ARBA00022723"/>
    </source>
</evidence>
<reference evidence="15" key="1">
    <citation type="journal article" date="2020" name="mSystems">
        <title>Genome- and Community-Level Interaction Insights into Carbon Utilization and Element Cycling Functions of Hydrothermarchaeota in Hydrothermal Sediment.</title>
        <authorList>
            <person name="Zhou Z."/>
            <person name="Liu Y."/>
            <person name="Xu W."/>
            <person name="Pan J."/>
            <person name="Luo Z.H."/>
            <person name="Li M."/>
        </authorList>
    </citation>
    <scope>NUCLEOTIDE SEQUENCE [LARGE SCALE GENOMIC DNA]</scope>
    <source>
        <strain evidence="15">HyVt-76</strain>
    </source>
</reference>
<keyword evidence="4 13" id="KW-0479">Metal-binding</keyword>
<evidence type="ECO:0000256" key="3">
    <source>
        <dbReference type="ARBA" id="ARBA00022722"/>
    </source>
</evidence>
<evidence type="ECO:0000256" key="13">
    <source>
        <dbReference type="HAMAP-Rule" id="MF_00034"/>
    </source>
</evidence>
<evidence type="ECO:0000313" key="15">
    <source>
        <dbReference type="EMBL" id="HHE55654.1"/>
    </source>
</evidence>
<gene>
    <name evidence="13 15" type="primary">ruvC</name>
    <name evidence="15" type="ORF">ENL21_07720</name>
</gene>
<keyword evidence="5 13" id="KW-0255">Endonuclease</keyword>
<dbReference type="GO" id="GO:0008821">
    <property type="term" value="F:crossover junction DNA endonuclease activity"/>
    <property type="evidence" value="ECO:0007669"/>
    <property type="project" value="UniProtKB-UniRule"/>
</dbReference>
<dbReference type="Gene3D" id="3.30.420.10">
    <property type="entry name" value="Ribonuclease H-like superfamily/Ribonuclease H"/>
    <property type="match status" value="1"/>
</dbReference>
<keyword evidence="2 13" id="KW-0963">Cytoplasm</keyword>
<dbReference type="FunFam" id="3.30.420.10:FF:000002">
    <property type="entry name" value="Crossover junction endodeoxyribonuclease RuvC"/>
    <property type="match status" value="1"/>
</dbReference>
<dbReference type="PRINTS" id="PR00696">
    <property type="entry name" value="RSOLVASERUVC"/>
</dbReference>
<proteinExistence type="inferred from homology"/>
<dbReference type="NCBIfam" id="NF000711">
    <property type="entry name" value="PRK00039.2-1"/>
    <property type="match status" value="1"/>
</dbReference>
<feature type="binding site" evidence="13">
    <location>
        <position position="143"/>
    </location>
    <ligand>
        <name>Mg(2+)</name>
        <dbReference type="ChEBI" id="CHEBI:18420"/>
        <label>1</label>
    </ligand>
</feature>
<evidence type="ECO:0000256" key="14">
    <source>
        <dbReference type="NCBIfam" id="TIGR00228"/>
    </source>
</evidence>
<protein>
    <recommendedName>
        <fullName evidence="13 14">Crossover junction endodeoxyribonuclease RuvC</fullName>
        <ecNumber evidence="13 14">3.1.21.10</ecNumber>
    </recommendedName>
    <alternativeName>
        <fullName evidence="13">Holliday junction nuclease RuvC</fullName>
    </alternativeName>
    <alternativeName>
        <fullName evidence="13">Holliday junction resolvase RuvC</fullName>
    </alternativeName>
</protein>
<dbReference type="CDD" id="cd16962">
    <property type="entry name" value="RuvC"/>
    <property type="match status" value="1"/>
</dbReference>
<feature type="active site" evidence="13">
    <location>
        <position position="143"/>
    </location>
</feature>
<evidence type="ECO:0000256" key="2">
    <source>
        <dbReference type="ARBA" id="ARBA00022490"/>
    </source>
</evidence>
<dbReference type="GO" id="GO:0006310">
    <property type="term" value="P:DNA recombination"/>
    <property type="evidence" value="ECO:0007669"/>
    <property type="project" value="UniProtKB-UniRule"/>
</dbReference>
<name>A0A7V5H4E0_CALAY</name>
<feature type="active site" evidence="13">
    <location>
        <position position="70"/>
    </location>
</feature>
<dbReference type="AlphaFoldDB" id="A0A7V5H4E0"/>
<comment type="function">
    <text evidence="13">The RuvA-RuvB-RuvC complex processes Holliday junction (HJ) DNA during genetic recombination and DNA repair. Endonuclease that resolves HJ intermediates. Cleaves cruciform DNA by making single-stranded nicks across the HJ at symmetrical positions within the homologous arms, yielding a 5'-phosphate and a 3'-hydroxyl group; requires a central core of homology in the junction. The consensus cleavage sequence is 5'-(A/T)TT(C/G)-3'. Cleavage occurs on the 3'-side of the TT dinucleotide at the point of strand exchange. HJ branch migration catalyzed by RuvA-RuvB allows RuvC to scan DNA until it finds its consensus sequence, where it cleaves and resolves the cruciform DNA.</text>
</comment>
<keyword evidence="10 13" id="KW-0233">DNA recombination</keyword>
<keyword evidence="7 13" id="KW-0378">Hydrolase</keyword>
<dbReference type="HAMAP" id="MF_00034">
    <property type="entry name" value="RuvC"/>
    <property type="match status" value="1"/>
</dbReference>
<dbReference type="Proteomes" id="UP000886111">
    <property type="component" value="Unassembled WGS sequence"/>
</dbReference>
<evidence type="ECO:0000256" key="8">
    <source>
        <dbReference type="ARBA" id="ARBA00022842"/>
    </source>
</evidence>
<dbReference type="InterPro" id="IPR036397">
    <property type="entry name" value="RNaseH_sf"/>
</dbReference>
<sequence>MTIKILGIDPGLQITGFGIIEINEVDEPKLLTYGHVRTSANKSLSKRVFKIYSEISALLKETAPDVMAMESVFYAKNVKTAISMGHVRGAVMVAAEAYGISVFEYAPKEIKMSVVGNGAASKSQVQFMVKHLLKLKQNIEPVDASDALAAALCYWHRMKLK</sequence>
<keyword evidence="11 13" id="KW-0234">DNA repair</keyword>
<dbReference type="SUPFAM" id="SSF53098">
    <property type="entry name" value="Ribonuclease H-like"/>
    <property type="match status" value="1"/>
</dbReference>
<evidence type="ECO:0000256" key="11">
    <source>
        <dbReference type="ARBA" id="ARBA00023204"/>
    </source>
</evidence>
<feature type="binding site" evidence="13">
    <location>
        <position position="9"/>
    </location>
    <ligand>
        <name>Mg(2+)</name>
        <dbReference type="ChEBI" id="CHEBI:18420"/>
        <label>1</label>
    </ligand>
</feature>
<keyword evidence="9 13" id="KW-0238">DNA-binding</keyword>
<keyword evidence="8 13" id="KW-0460">Magnesium</keyword>
<evidence type="ECO:0000256" key="12">
    <source>
        <dbReference type="ARBA" id="ARBA00029354"/>
    </source>
</evidence>
<evidence type="ECO:0000256" key="1">
    <source>
        <dbReference type="ARBA" id="ARBA00009518"/>
    </source>
</evidence>
<feature type="binding site" evidence="13">
    <location>
        <position position="70"/>
    </location>
    <ligand>
        <name>Mg(2+)</name>
        <dbReference type="ChEBI" id="CHEBI:18420"/>
        <label>2</label>
    </ligand>
</feature>
<accession>A0A7V5H4E0</accession>
<feature type="active site" evidence="13">
    <location>
        <position position="9"/>
    </location>
</feature>
<dbReference type="GO" id="GO:0006281">
    <property type="term" value="P:DNA repair"/>
    <property type="evidence" value="ECO:0007669"/>
    <property type="project" value="UniProtKB-UniRule"/>
</dbReference>
<evidence type="ECO:0000256" key="5">
    <source>
        <dbReference type="ARBA" id="ARBA00022759"/>
    </source>
</evidence>
<evidence type="ECO:0000256" key="6">
    <source>
        <dbReference type="ARBA" id="ARBA00022763"/>
    </source>
</evidence>
<comment type="caution">
    <text evidence="15">The sequence shown here is derived from an EMBL/GenBank/DDBJ whole genome shotgun (WGS) entry which is preliminary data.</text>
</comment>
<dbReference type="NCBIfam" id="TIGR00228">
    <property type="entry name" value="ruvC"/>
    <property type="match status" value="1"/>
</dbReference>
<keyword evidence="6 13" id="KW-0227">DNA damage</keyword>
<dbReference type="GO" id="GO:0000287">
    <property type="term" value="F:magnesium ion binding"/>
    <property type="evidence" value="ECO:0007669"/>
    <property type="project" value="UniProtKB-UniRule"/>
</dbReference>
<comment type="subcellular location">
    <subcellularLocation>
        <location evidence="13">Cytoplasm</location>
    </subcellularLocation>
</comment>
<dbReference type="GO" id="GO:0005737">
    <property type="term" value="C:cytoplasm"/>
    <property type="evidence" value="ECO:0007669"/>
    <property type="project" value="UniProtKB-SubCell"/>
</dbReference>
<dbReference type="EMBL" id="DRTD01000574">
    <property type="protein sequence ID" value="HHE55654.1"/>
    <property type="molecule type" value="Genomic_DNA"/>
</dbReference>
<comment type="catalytic activity">
    <reaction evidence="12 13">
        <text>Endonucleolytic cleavage at a junction such as a reciprocal single-stranded crossover between two homologous DNA duplexes (Holliday junction).</text>
        <dbReference type="EC" id="3.1.21.10"/>
    </reaction>
</comment>
<dbReference type="PANTHER" id="PTHR30194">
    <property type="entry name" value="CROSSOVER JUNCTION ENDODEOXYRIBONUCLEASE RUVC"/>
    <property type="match status" value="1"/>
</dbReference>
<dbReference type="InterPro" id="IPR012337">
    <property type="entry name" value="RNaseH-like_sf"/>
</dbReference>
<evidence type="ECO:0000256" key="9">
    <source>
        <dbReference type="ARBA" id="ARBA00023125"/>
    </source>
</evidence>
<keyword evidence="3 13" id="KW-0540">Nuclease</keyword>
<dbReference type="PANTHER" id="PTHR30194:SF3">
    <property type="entry name" value="CROSSOVER JUNCTION ENDODEOXYRIBONUCLEASE RUVC"/>
    <property type="match status" value="1"/>
</dbReference>
<organism evidence="15">
    <name type="scientific">Caldithrix abyssi</name>
    <dbReference type="NCBI Taxonomy" id="187145"/>
    <lineage>
        <taxon>Bacteria</taxon>
        <taxon>Pseudomonadati</taxon>
        <taxon>Calditrichota</taxon>
        <taxon>Calditrichia</taxon>
        <taxon>Calditrichales</taxon>
        <taxon>Calditrichaceae</taxon>
        <taxon>Caldithrix</taxon>
    </lineage>
</organism>
<evidence type="ECO:0000256" key="10">
    <source>
        <dbReference type="ARBA" id="ARBA00023172"/>
    </source>
</evidence>